<dbReference type="Proteomes" id="UP000035034">
    <property type="component" value="Unassembled WGS sequence"/>
</dbReference>
<dbReference type="AlphaFoldDB" id="H0QVS1"/>
<evidence type="ECO:0000313" key="3">
    <source>
        <dbReference type="EMBL" id="GAB16922.1"/>
    </source>
</evidence>
<evidence type="ECO:0000313" key="4">
    <source>
        <dbReference type="Proteomes" id="UP000035034"/>
    </source>
</evidence>
<name>H0QVS1_9ACTN</name>
<dbReference type="EMBL" id="BAEH01000017">
    <property type="protein sequence ID" value="GAB16922.1"/>
    <property type="molecule type" value="Genomic_DNA"/>
</dbReference>
<evidence type="ECO:0000256" key="1">
    <source>
        <dbReference type="SAM" id="MobiDB-lite"/>
    </source>
</evidence>
<proteinExistence type="predicted"/>
<sequence length="188" mass="20827">MTQSGRIVFDGVSRTSSNGYSHSEHGTVTPVNPHTFHGGVDEPDDAEKKAPDWWNEGPAINRHKKAMSESFPQFVFYSADNGRGPFWVGDIDTGRGRFTIGVILRREGGLPSVLVLKGGQLGARAGRRWIKSPHLYTSGNICVADQSDWDPERDTVATVTAWAAHWLAAYTEWRFARNWPVEGFAMPA</sequence>
<comment type="caution">
    <text evidence="3">The sequence shown here is derived from an EMBL/GenBank/DDBJ whole genome shotgun (WGS) entry which is preliminary data.</text>
</comment>
<feature type="domain" description="Type II CBASS E2 protein" evidence="2">
    <location>
        <begin position="64"/>
        <end position="183"/>
    </location>
</feature>
<dbReference type="STRING" id="1077974.GOEFS_017_00380"/>
<reference evidence="3 4" key="1">
    <citation type="submission" date="2011-12" db="EMBL/GenBank/DDBJ databases">
        <title>Whole genome shotgun sequence of Gordonia effusa NBRC 100432.</title>
        <authorList>
            <person name="Yoshida I."/>
            <person name="Takarada H."/>
            <person name="Hosoyama A."/>
            <person name="Tsuchikane K."/>
            <person name="Katsumata H."/>
            <person name="Yamazaki S."/>
            <person name="Fujita N."/>
        </authorList>
    </citation>
    <scope>NUCLEOTIDE SEQUENCE [LARGE SCALE GENOMIC DNA]</scope>
    <source>
        <strain evidence="3 4">NBRC 100432</strain>
    </source>
</reference>
<dbReference type="RefSeq" id="WP_007316260.1">
    <property type="nucleotide sequence ID" value="NZ_BAEH01000017.1"/>
</dbReference>
<gene>
    <name evidence="3" type="ORF">GOEFS_017_00380</name>
</gene>
<protein>
    <recommendedName>
        <fullName evidence="2">Type II CBASS E2 protein domain-containing protein</fullName>
    </recommendedName>
</protein>
<keyword evidence="4" id="KW-1185">Reference proteome</keyword>
<dbReference type="Pfam" id="PF26395">
    <property type="entry name" value="E2-CBASS"/>
    <property type="match status" value="1"/>
</dbReference>
<dbReference type="eggNOG" id="ENOG5033VHQ">
    <property type="taxonomic scope" value="Bacteria"/>
</dbReference>
<dbReference type="InterPro" id="IPR058588">
    <property type="entry name" value="E2-CBASS"/>
</dbReference>
<accession>H0QVS1</accession>
<organism evidence="3 4">
    <name type="scientific">Gordonia effusa NBRC 100432</name>
    <dbReference type="NCBI Taxonomy" id="1077974"/>
    <lineage>
        <taxon>Bacteria</taxon>
        <taxon>Bacillati</taxon>
        <taxon>Actinomycetota</taxon>
        <taxon>Actinomycetes</taxon>
        <taxon>Mycobacteriales</taxon>
        <taxon>Gordoniaceae</taxon>
        <taxon>Gordonia</taxon>
    </lineage>
</organism>
<feature type="region of interest" description="Disordered" evidence="1">
    <location>
        <begin position="1"/>
        <end position="33"/>
    </location>
</feature>
<evidence type="ECO:0000259" key="2">
    <source>
        <dbReference type="Pfam" id="PF26395"/>
    </source>
</evidence>